<sequence>MACCRIFVDVSSSSTVISKRTK</sequence>
<accession>A0A0E9PPL3</accession>
<protein>
    <submittedName>
        <fullName evidence="1">Uncharacterized protein</fullName>
    </submittedName>
</protein>
<dbReference type="AlphaFoldDB" id="A0A0E9PPL3"/>
<dbReference type="EMBL" id="GBXM01102128">
    <property type="protein sequence ID" value="JAH06449.1"/>
    <property type="molecule type" value="Transcribed_RNA"/>
</dbReference>
<organism evidence="1">
    <name type="scientific">Anguilla anguilla</name>
    <name type="common">European freshwater eel</name>
    <name type="synonym">Muraena anguilla</name>
    <dbReference type="NCBI Taxonomy" id="7936"/>
    <lineage>
        <taxon>Eukaryota</taxon>
        <taxon>Metazoa</taxon>
        <taxon>Chordata</taxon>
        <taxon>Craniata</taxon>
        <taxon>Vertebrata</taxon>
        <taxon>Euteleostomi</taxon>
        <taxon>Actinopterygii</taxon>
        <taxon>Neopterygii</taxon>
        <taxon>Teleostei</taxon>
        <taxon>Anguilliformes</taxon>
        <taxon>Anguillidae</taxon>
        <taxon>Anguilla</taxon>
    </lineage>
</organism>
<name>A0A0E9PPL3_ANGAN</name>
<reference evidence="1" key="1">
    <citation type="submission" date="2014-11" db="EMBL/GenBank/DDBJ databases">
        <authorList>
            <person name="Amaro Gonzalez C."/>
        </authorList>
    </citation>
    <scope>NUCLEOTIDE SEQUENCE</scope>
</reference>
<reference evidence="1" key="2">
    <citation type="journal article" date="2015" name="Fish Shellfish Immunol.">
        <title>Early steps in the European eel (Anguilla anguilla)-Vibrio vulnificus interaction in the gills: Role of the RtxA13 toxin.</title>
        <authorList>
            <person name="Callol A."/>
            <person name="Pajuelo D."/>
            <person name="Ebbesson L."/>
            <person name="Teles M."/>
            <person name="MacKenzie S."/>
            <person name="Amaro C."/>
        </authorList>
    </citation>
    <scope>NUCLEOTIDE SEQUENCE</scope>
</reference>
<proteinExistence type="predicted"/>
<evidence type="ECO:0000313" key="1">
    <source>
        <dbReference type="EMBL" id="JAH06449.1"/>
    </source>
</evidence>